<evidence type="ECO:0000256" key="7">
    <source>
        <dbReference type="SAM" id="SignalP"/>
    </source>
</evidence>
<dbReference type="PANTHER" id="PTHR30290">
    <property type="entry name" value="PERIPLASMIC BINDING COMPONENT OF ABC TRANSPORTER"/>
    <property type="match status" value="1"/>
</dbReference>
<dbReference type="RefSeq" id="WP_386765136.1">
    <property type="nucleotide sequence ID" value="NZ_JBHSTI010000008.1"/>
</dbReference>
<proteinExistence type="inferred from homology"/>
<dbReference type="InterPro" id="IPR030678">
    <property type="entry name" value="Peptide/Ni-bd"/>
</dbReference>
<dbReference type="CDD" id="cd00995">
    <property type="entry name" value="PBP2_NikA_DppA_OppA_like"/>
    <property type="match status" value="1"/>
</dbReference>
<comment type="caution">
    <text evidence="9">The sequence shown here is derived from an EMBL/GenBank/DDBJ whole genome shotgun (WGS) entry which is preliminary data.</text>
</comment>
<protein>
    <submittedName>
        <fullName evidence="9">ABC transporter substrate-binding protein</fullName>
    </submittedName>
</protein>
<keyword evidence="6" id="KW-1133">Transmembrane helix</keyword>
<organism evidence="9 10">
    <name type="scientific">Longivirga aurantiaca</name>
    <dbReference type="NCBI Taxonomy" id="1837743"/>
    <lineage>
        <taxon>Bacteria</taxon>
        <taxon>Bacillati</taxon>
        <taxon>Actinomycetota</taxon>
        <taxon>Actinomycetes</taxon>
        <taxon>Sporichthyales</taxon>
        <taxon>Sporichthyaceae</taxon>
        <taxon>Longivirga</taxon>
    </lineage>
</organism>
<comment type="subcellular location">
    <subcellularLocation>
        <location evidence="1">Cell envelope</location>
    </subcellularLocation>
</comment>
<dbReference type="PIRSF" id="PIRSF002741">
    <property type="entry name" value="MppA"/>
    <property type="match status" value="1"/>
</dbReference>
<evidence type="ECO:0000259" key="8">
    <source>
        <dbReference type="Pfam" id="PF00496"/>
    </source>
</evidence>
<evidence type="ECO:0000313" key="9">
    <source>
        <dbReference type="EMBL" id="MFC6237646.1"/>
    </source>
</evidence>
<dbReference type="Pfam" id="PF00496">
    <property type="entry name" value="SBP_bac_5"/>
    <property type="match status" value="1"/>
</dbReference>
<keyword evidence="6" id="KW-0812">Transmembrane</keyword>
<comment type="similarity">
    <text evidence="2">Belongs to the bacterial solute-binding protein 5 family.</text>
</comment>
<sequence length="626" mass="67021">MTTRRTRILAAAGAAALALGVTIGSGASAGASAADDPVVLTIGITQDIDSANPFTGIVAEAYEIYQLQYPTLLSSSAEDFTPVAGLAESWEESADRKTWTYKIRAGLTWSDGAPLTAKDVAYTFNRIIDGEYEQTNFGSYTANITKVEATDDTTVVMTVGTPSPIMERLAVYILPEHIWKDIDEKEVQSFKNEGTEAEPTVGAGPFVMVERQVGQFIRLKANDSFFGGRPAVDEVVFRIYGNADALGQALKKGEIDFADSMEANVWESLEGEPGITKVSATYSGFNQLAFNTGAALDDGTPIGDGSPLLKDVKLRQALGWSIDRQALVDRVLGGSGSVGSTIIPPIYSTLHLDPANPVTYDPEKAKQLLDAAGYTVGDDGIRQDAEGNRLSFRLFARSDSDNSVKSVEFIKGYLAAVGVETEVKAVSSDALTEIIGQGNFDMFEWGWVVEPDPNYQLSTFTCANRSYKDGDSILANLSDSFYCDEAYDALFDQQGAETDSAKRADLVKQMQQKLYDDAPYIVTYYYDNLEAYRSDRFTGFVPQPAETGSLLFQYGTWSYENVKPVSDETPSGSASASPGTGSGDSDGGSSNLPLIIGGVVALLVVLGIGVAVGRRGGGGSSDDDKE</sequence>
<name>A0ABW1SZE9_9ACTN</name>
<keyword evidence="3" id="KW-0813">Transport</keyword>
<evidence type="ECO:0000256" key="5">
    <source>
        <dbReference type="SAM" id="MobiDB-lite"/>
    </source>
</evidence>
<feature type="signal peptide" evidence="7">
    <location>
        <begin position="1"/>
        <end position="33"/>
    </location>
</feature>
<dbReference type="Proteomes" id="UP001596138">
    <property type="component" value="Unassembled WGS sequence"/>
</dbReference>
<evidence type="ECO:0000256" key="1">
    <source>
        <dbReference type="ARBA" id="ARBA00004196"/>
    </source>
</evidence>
<dbReference type="PANTHER" id="PTHR30290:SF10">
    <property type="entry name" value="PERIPLASMIC OLIGOPEPTIDE-BINDING PROTEIN-RELATED"/>
    <property type="match status" value="1"/>
</dbReference>
<evidence type="ECO:0000256" key="3">
    <source>
        <dbReference type="ARBA" id="ARBA00022448"/>
    </source>
</evidence>
<feature type="compositionally biased region" description="Low complexity" evidence="5">
    <location>
        <begin position="569"/>
        <end position="579"/>
    </location>
</feature>
<evidence type="ECO:0000256" key="6">
    <source>
        <dbReference type="SAM" id="Phobius"/>
    </source>
</evidence>
<keyword evidence="4 7" id="KW-0732">Signal</keyword>
<keyword evidence="6" id="KW-0472">Membrane</keyword>
<dbReference type="Gene3D" id="3.10.105.10">
    <property type="entry name" value="Dipeptide-binding Protein, Domain 3"/>
    <property type="match status" value="1"/>
</dbReference>
<dbReference type="InterPro" id="IPR006311">
    <property type="entry name" value="TAT_signal"/>
</dbReference>
<dbReference type="EMBL" id="JBHSTI010000008">
    <property type="protein sequence ID" value="MFC6237646.1"/>
    <property type="molecule type" value="Genomic_DNA"/>
</dbReference>
<evidence type="ECO:0000256" key="4">
    <source>
        <dbReference type="ARBA" id="ARBA00022729"/>
    </source>
</evidence>
<keyword evidence="10" id="KW-1185">Reference proteome</keyword>
<dbReference type="SUPFAM" id="SSF53850">
    <property type="entry name" value="Periplasmic binding protein-like II"/>
    <property type="match status" value="1"/>
</dbReference>
<feature type="chain" id="PRO_5045181733" evidence="7">
    <location>
        <begin position="34"/>
        <end position="626"/>
    </location>
</feature>
<accession>A0ABW1SZE9</accession>
<evidence type="ECO:0000313" key="10">
    <source>
        <dbReference type="Proteomes" id="UP001596138"/>
    </source>
</evidence>
<reference evidence="10" key="1">
    <citation type="journal article" date="2019" name="Int. J. Syst. Evol. Microbiol.">
        <title>The Global Catalogue of Microorganisms (GCM) 10K type strain sequencing project: providing services to taxonomists for standard genome sequencing and annotation.</title>
        <authorList>
            <consortium name="The Broad Institute Genomics Platform"/>
            <consortium name="The Broad Institute Genome Sequencing Center for Infectious Disease"/>
            <person name="Wu L."/>
            <person name="Ma J."/>
        </authorList>
    </citation>
    <scope>NUCLEOTIDE SEQUENCE [LARGE SCALE GENOMIC DNA]</scope>
    <source>
        <strain evidence="10">CGMCC 4.7317</strain>
    </source>
</reference>
<gene>
    <name evidence="9" type="ORF">ACFQGU_07130</name>
</gene>
<dbReference type="InterPro" id="IPR000914">
    <property type="entry name" value="SBP_5_dom"/>
</dbReference>
<dbReference type="PROSITE" id="PS51318">
    <property type="entry name" value="TAT"/>
    <property type="match status" value="1"/>
</dbReference>
<feature type="domain" description="Solute-binding protein family 5" evidence="8">
    <location>
        <begin position="82"/>
        <end position="464"/>
    </location>
</feature>
<feature type="transmembrane region" description="Helical" evidence="6">
    <location>
        <begin position="592"/>
        <end position="612"/>
    </location>
</feature>
<feature type="region of interest" description="Disordered" evidence="5">
    <location>
        <begin position="563"/>
        <end position="588"/>
    </location>
</feature>
<evidence type="ECO:0000256" key="2">
    <source>
        <dbReference type="ARBA" id="ARBA00005695"/>
    </source>
</evidence>
<dbReference type="Gene3D" id="3.40.190.10">
    <property type="entry name" value="Periplasmic binding protein-like II"/>
    <property type="match status" value="1"/>
</dbReference>
<dbReference type="InterPro" id="IPR039424">
    <property type="entry name" value="SBP_5"/>
</dbReference>